<dbReference type="Proteomes" id="UP001333110">
    <property type="component" value="Unassembled WGS sequence"/>
</dbReference>
<name>A0AAN7RTC1_MYCAM</name>
<organism evidence="1 2">
    <name type="scientific">Mycteria americana</name>
    <name type="common">Wood stork</name>
    <dbReference type="NCBI Taxonomy" id="33587"/>
    <lineage>
        <taxon>Eukaryota</taxon>
        <taxon>Metazoa</taxon>
        <taxon>Chordata</taxon>
        <taxon>Craniata</taxon>
        <taxon>Vertebrata</taxon>
        <taxon>Euteleostomi</taxon>
        <taxon>Archelosauria</taxon>
        <taxon>Archosauria</taxon>
        <taxon>Dinosauria</taxon>
        <taxon>Saurischia</taxon>
        <taxon>Theropoda</taxon>
        <taxon>Coelurosauria</taxon>
        <taxon>Aves</taxon>
        <taxon>Neognathae</taxon>
        <taxon>Neoaves</taxon>
        <taxon>Aequornithes</taxon>
        <taxon>Ciconiiformes</taxon>
        <taxon>Ciconiidae</taxon>
        <taxon>Mycteria</taxon>
    </lineage>
</organism>
<evidence type="ECO:0000313" key="1">
    <source>
        <dbReference type="EMBL" id="KAK4816302.1"/>
    </source>
</evidence>
<sequence>MLDNKLTTRQELTFTAKTAKGILGCIRTSITSRCIWSAGSRSRLPSTKETWTYWSTSSKGPRRSGDWSICHDKRLRELGVFGLEMRRLGRDLTDFCKYLMGENGARLFALVPSYRTRANGHKQTHDIASEHSRKEKQLTGGKYQLLHFISITSHHKKGMIRRVALTWLEALILKMSLEASEKIIRSPYRRRMSSIYSLECPLGIAGHSHYSDRKYLITDIRLKYHSEQRRIFALSL</sequence>
<dbReference type="EMBL" id="JAUNZN010000009">
    <property type="protein sequence ID" value="KAK4816302.1"/>
    <property type="molecule type" value="Genomic_DNA"/>
</dbReference>
<evidence type="ECO:0000313" key="2">
    <source>
        <dbReference type="Proteomes" id="UP001333110"/>
    </source>
</evidence>
<accession>A0AAN7RTC1</accession>
<feature type="non-terminal residue" evidence="1">
    <location>
        <position position="236"/>
    </location>
</feature>
<comment type="caution">
    <text evidence="1">The sequence shown here is derived from an EMBL/GenBank/DDBJ whole genome shotgun (WGS) entry which is preliminary data.</text>
</comment>
<keyword evidence="2" id="KW-1185">Reference proteome</keyword>
<reference evidence="1 2" key="1">
    <citation type="journal article" date="2023" name="J. Hered.">
        <title>Chromosome-level genome of the wood stork (Mycteria americana) provides insight into avian chromosome evolution.</title>
        <authorList>
            <person name="Flamio R. Jr."/>
            <person name="Ramstad K.M."/>
        </authorList>
    </citation>
    <scope>NUCLEOTIDE SEQUENCE [LARGE SCALE GENOMIC DNA]</scope>
    <source>
        <strain evidence="1">JAX WOST 10</strain>
    </source>
</reference>
<gene>
    <name evidence="1" type="ORF">QYF61_014600</name>
</gene>
<protein>
    <submittedName>
        <fullName evidence="1">Uncharacterized protein</fullName>
    </submittedName>
</protein>
<dbReference type="AlphaFoldDB" id="A0AAN7RTC1"/>
<proteinExistence type="predicted"/>